<keyword evidence="8" id="KW-0539">Nucleus</keyword>
<dbReference type="PANTHER" id="PTHR45993">
    <property type="entry name" value="B-CELL LYMPHOMA/LEUKEMIA 11"/>
    <property type="match status" value="1"/>
</dbReference>
<feature type="domain" description="C2H2-type" evidence="11">
    <location>
        <begin position="175"/>
        <end position="203"/>
    </location>
</feature>
<evidence type="ECO:0000313" key="13">
    <source>
        <dbReference type="Proteomes" id="UP000265140"/>
    </source>
</evidence>
<keyword evidence="6" id="KW-0805">Transcription regulation</keyword>
<feature type="domain" description="C2H2-type" evidence="11">
    <location>
        <begin position="504"/>
        <end position="532"/>
    </location>
</feature>
<reference evidence="12" key="2">
    <citation type="submission" date="2025-08" db="UniProtKB">
        <authorList>
            <consortium name="Ensembl"/>
        </authorList>
    </citation>
    <scope>IDENTIFICATION</scope>
</reference>
<dbReference type="SUPFAM" id="SSF57667">
    <property type="entry name" value="beta-beta-alpha zinc fingers"/>
    <property type="match status" value="3"/>
</dbReference>
<dbReference type="AlphaFoldDB" id="A0AAY5KZY0"/>
<evidence type="ECO:0000259" key="11">
    <source>
        <dbReference type="PROSITE" id="PS50157"/>
    </source>
</evidence>
<evidence type="ECO:0000256" key="4">
    <source>
        <dbReference type="ARBA" id="ARBA00022771"/>
    </source>
</evidence>
<dbReference type="GO" id="GO:0008270">
    <property type="term" value="F:zinc ion binding"/>
    <property type="evidence" value="ECO:0007669"/>
    <property type="project" value="UniProtKB-KW"/>
</dbReference>
<dbReference type="FunFam" id="3.30.160.60:FF:000202">
    <property type="entry name" value="Zinc finger protein 574"/>
    <property type="match status" value="1"/>
</dbReference>
<evidence type="ECO:0000256" key="10">
    <source>
        <dbReference type="SAM" id="MobiDB-lite"/>
    </source>
</evidence>
<feature type="domain" description="C2H2-type" evidence="11">
    <location>
        <begin position="476"/>
        <end position="503"/>
    </location>
</feature>
<dbReference type="InterPro" id="IPR051497">
    <property type="entry name" value="Dev/Hematopoietic_TF"/>
</dbReference>
<protein>
    <recommendedName>
        <fullName evidence="11">C2H2-type domain-containing protein</fullName>
    </recommendedName>
</protein>
<feature type="compositionally biased region" description="Basic and acidic residues" evidence="10">
    <location>
        <begin position="591"/>
        <end position="608"/>
    </location>
</feature>
<evidence type="ECO:0000256" key="6">
    <source>
        <dbReference type="ARBA" id="ARBA00023015"/>
    </source>
</evidence>
<keyword evidence="2" id="KW-0479">Metal-binding</keyword>
<feature type="compositionally biased region" description="Low complexity" evidence="10">
    <location>
        <begin position="714"/>
        <end position="726"/>
    </location>
</feature>
<keyword evidence="13" id="KW-1185">Reference proteome</keyword>
<reference evidence="12" key="3">
    <citation type="submission" date="2025-09" db="UniProtKB">
        <authorList>
            <consortium name="Ensembl"/>
        </authorList>
    </citation>
    <scope>IDENTIFICATION</scope>
</reference>
<feature type="region of interest" description="Disordered" evidence="10">
    <location>
        <begin position="676"/>
        <end position="739"/>
    </location>
</feature>
<evidence type="ECO:0000256" key="7">
    <source>
        <dbReference type="ARBA" id="ARBA00023163"/>
    </source>
</evidence>
<evidence type="ECO:0000256" key="2">
    <source>
        <dbReference type="ARBA" id="ARBA00022723"/>
    </source>
</evidence>
<dbReference type="FunFam" id="3.30.160.60:FF:002343">
    <property type="entry name" value="Zinc finger protein 33A"/>
    <property type="match status" value="2"/>
</dbReference>
<dbReference type="FunFam" id="3.30.160.60:FF:000630">
    <property type="entry name" value="Zinc finger protein 180"/>
    <property type="match status" value="1"/>
</dbReference>
<dbReference type="GO" id="GO:0005634">
    <property type="term" value="C:nucleus"/>
    <property type="evidence" value="ECO:0007669"/>
    <property type="project" value="UniProtKB-SubCell"/>
</dbReference>
<dbReference type="InterPro" id="IPR013087">
    <property type="entry name" value="Znf_C2H2_type"/>
</dbReference>
<feature type="compositionally biased region" description="Basic and acidic residues" evidence="10">
    <location>
        <begin position="544"/>
        <end position="553"/>
    </location>
</feature>
<evidence type="ECO:0000256" key="5">
    <source>
        <dbReference type="ARBA" id="ARBA00022833"/>
    </source>
</evidence>
<dbReference type="Gene3D" id="3.30.160.60">
    <property type="entry name" value="Classic Zinc Finger"/>
    <property type="match status" value="5"/>
</dbReference>
<keyword evidence="7" id="KW-0804">Transcription</keyword>
<feature type="domain" description="C2H2-type" evidence="11">
    <location>
        <begin position="448"/>
        <end position="475"/>
    </location>
</feature>
<feature type="region of interest" description="Disordered" evidence="10">
    <location>
        <begin position="543"/>
        <end position="564"/>
    </location>
</feature>
<feature type="compositionally biased region" description="Polar residues" evidence="10">
    <location>
        <begin position="703"/>
        <end position="713"/>
    </location>
</feature>
<feature type="domain" description="C2H2-type" evidence="11">
    <location>
        <begin position="147"/>
        <end position="174"/>
    </location>
</feature>
<keyword evidence="5" id="KW-0862">Zinc</keyword>
<dbReference type="Proteomes" id="UP000265140">
    <property type="component" value="Chromosome 9"/>
</dbReference>
<evidence type="ECO:0000256" key="8">
    <source>
        <dbReference type="ARBA" id="ARBA00023242"/>
    </source>
</evidence>
<feature type="region of interest" description="Disordered" evidence="10">
    <location>
        <begin position="581"/>
        <end position="661"/>
    </location>
</feature>
<evidence type="ECO:0000256" key="3">
    <source>
        <dbReference type="ARBA" id="ARBA00022737"/>
    </source>
</evidence>
<gene>
    <name evidence="12" type="primary">ADAMTS17</name>
</gene>
<name>A0AAY5KZY0_ESOLU</name>
<dbReference type="Ensembl" id="ENSELUT00000092420.1">
    <property type="protein sequence ID" value="ENSELUP00000094306.1"/>
    <property type="gene ID" value="ENSELUG00000013190.3"/>
</dbReference>
<dbReference type="GeneTree" id="ENSGT01150000286939"/>
<dbReference type="PANTHER" id="PTHR45993:SF10">
    <property type="entry name" value="ZINC FINGER PROTEIN 208 ISOFORM X1-RELATED"/>
    <property type="match status" value="1"/>
</dbReference>
<dbReference type="PROSITE" id="PS00028">
    <property type="entry name" value="ZINC_FINGER_C2H2_1"/>
    <property type="match status" value="4"/>
</dbReference>
<dbReference type="Pfam" id="PF00096">
    <property type="entry name" value="zf-C2H2"/>
    <property type="match status" value="4"/>
</dbReference>
<proteinExistence type="predicted"/>
<feature type="compositionally biased region" description="Basic and acidic residues" evidence="10">
    <location>
        <begin position="636"/>
        <end position="653"/>
    </location>
</feature>
<dbReference type="GO" id="GO:0032502">
    <property type="term" value="P:developmental process"/>
    <property type="evidence" value="ECO:0007669"/>
    <property type="project" value="UniProtKB-ARBA"/>
</dbReference>
<evidence type="ECO:0000256" key="9">
    <source>
        <dbReference type="PROSITE-ProRule" id="PRU00042"/>
    </source>
</evidence>
<comment type="subcellular location">
    <subcellularLocation>
        <location evidence="1">Nucleus</location>
    </subcellularLocation>
</comment>
<dbReference type="InterPro" id="IPR036236">
    <property type="entry name" value="Znf_C2H2_sf"/>
</dbReference>
<dbReference type="GO" id="GO:0006357">
    <property type="term" value="P:regulation of transcription by RNA polymerase II"/>
    <property type="evidence" value="ECO:0007669"/>
    <property type="project" value="TreeGrafter"/>
</dbReference>
<dbReference type="PROSITE" id="PS50157">
    <property type="entry name" value="ZINC_FINGER_C2H2_2"/>
    <property type="match status" value="5"/>
</dbReference>
<feature type="compositionally biased region" description="Low complexity" evidence="10">
    <location>
        <begin position="384"/>
        <end position="396"/>
    </location>
</feature>
<dbReference type="GO" id="GO:0000978">
    <property type="term" value="F:RNA polymerase II cis-regulatory region sequence-specific DNA binding"/>
    <property type="evidence" value="ECO:0007669"/>
    <property type="project" value="TreeGrafter"/>
</dbReference>
<feature type="compositionally biased region" description="Basic and acidic residues" evidence="10">
    <location>
        <begin position="339"/>
        <end position="356"/>
    </location>
</feature>
<keyword evidence="3" id="KW-0677">Repeat</keyword>
<dbReference type="SMART" id="SM00355">
    <property type="entry name" value="ZnF_C2H2"/>
    <property type="match status" value="5"/>
</dbReference>
<reference evidence="12 13" key="1">
    <citation type="submission" date="2020-02" db="EMBL/GenBank/DDBJ databases">
        <title>Esox lucius (northern pike) genome, fEsoLuc1, primary haplotype.</title>
        <authorList>
            <person name="Myers G."/>
            <person name="Karagic N."/>
            <person name="Meyer A."/>
            <person name="Pippel M."/>
            <person name="Reichard M."/>
            <person name="Winkler S."/>
            <person name="Tracey A."/>
            <person name="Sims Y."/>
            <person name="Howe K."/>
            <person name="Rhie A."/>
            <person name="Formenti G."/>
            <person name="Durbin R."/>
            <person name="Fedrigo O."/>
            <person name="Jarvis E.D."/>
        </authorList>
    </citation>
    <scope>NUCLEOTIDE SEQUENCE [LARGE SCALE GENOMIC DNA]</scope>
</reference>
<feature type="region of interest" description="Disordered" evidence="10">
    <location>
        <begin position="319"/>
        <end position="403"/>
    </location>
</feature>
<accession>A0AAY5KZY0</accession>
<feature type="region of interest" description="Disordered" evidence="10">
    <location>
        <begin position="755"/>
        <end position="775"/>
    </location>
</feature>
<evidence type="ECO:0000256" key="1">
    <source>
        <dbReference type="ARBA" id="ARBA00004123"/>
    </source>
</evidence>
<keyword evidence="4 9" id="KW-0863">Zinc-finger</keyword>
<evidence type="ECO:0000313" key="12">
    <source>
        <dbReference type="Ensembl" id="ENSELUP00000094306.1"/>
    </source>
</evidence>
<dbReference type="GO" id="GO:0003700">
    <property type="term" value="F:DNA-binding transcription factor activity"/>
    <property type="evidence" value="ECO:0007669"/>
    <property type="project" value="TreeGrafter"/>
</dbReference>
<organism evidence="12 13">
    <name type="scientific">Esox lucius</name>
    <name type="common">Northern pike</name>
    <dbReference type="NCBI Taxonomy" id="8010"/>
    <lineage>
        <taxon>Eukaryota</taxon>
        <taxon>Metazoa</taxon>
        <taxon>Chordata</taxon>
        <taxon>Craniata</taxon>
        <taxon>Vertebrata</taxon>
        <taxon>Euteleostomi</taxon>
        <taxon>Actinopterygii</taxon>
        <taxon>Neopterygii</taxon>
        <taxon>Teleostei</taxon>
        <taxon>Protacanthopterygii</taxon>
        <taxon>Esociformes</taxon>
        <taxon>Esocidae</taxon>
        <taxon>Esox</taxon>
    </lineage>
</organism>
<sequence>MDEIEKSLWHLTEDNLRYLCECSGIDGPEVKGMNHRLLRRKVMEEMWTHTESMKSDEHGMSWLLRLMENMRRILKGGCPIQGDDEDDHTAYYDKTWDEGGVKLPSHRLKESTAERQTLAQNVINVTVPNSIGMFLEPHASLSGEKPHVCSECGKAFKMAGCLKRHLRTHTGEKPFVCPHCGKAWSDSGNLKRHMRKTHPGEHVILKRQAYQRGTPLGNVNIMRDNADSIYSYSVTLEEQGMSFLEDLRNTQVDGSNAAMRPSQSEEVKKGLKEAVSCDMKDKDWLASRGLKEEPLSPGKSNLNDTVDCDVMDRDWLTSNGLKEESWSPGQSNDGAAADWNEKCDDEGGARWPKEGVDVESSPVRNTSVRRECGDKLSQSPSTLPMSPSHASPSSSSLHGLKRGPGQLGDCEETLWNTGHEIQKTNDTGENCSMLHPPETISGSRPSSHICDHCGKDFVSATNLKTHLLYLRGEKPHMCCLCGKRFVQTSCLKRHLRTHTGEKPYACPHCGKAWSDSGNLKRHIRKTHPGEEVIVNKQAYQRSDLSGDGKETWDNTHSVESGEQGMSWLLRLKEDTRRIHQEGGGTLTSHSQAHDDDDIRGSNEKKNREGIAGLPSHKQGAMPLMSSQCDDDPSADSDVKDSDRLIGNRLKEEPLSPGQNDYVDIAYCHEKCDDEGSDRRARSVCETESSPVRDPSEQRGSGDKLSQSPSTLPISPSHASPSGSSLHSLKRGPGQLGDCEETLWNTGHEIQKTNDTGENCSMLHPPETISGSRPSSHICDHCGKDFVSAT</sequence>